<keyword evidence="3" id="KW-1185">Reference proteome</keyword>
<dbReference type="STRING" id="67767.A0A0J7KF80"/>
<name>A0A0J7KF80_LASNI</name>
<dbReference type="Pfam" id="PF07727">
    <property type="entry name" value="RVT_2"/>
    <property type="match status" value="1"/>
</dbReference>
<dbReference type="CDD" id="cd09272">
    <property type="entry name" value="RNase_HI_RT_Ty1"/>
    <property type="match status" value="1"/>
</dbReference>
<dbReference type="InterPro" id="IPR013103">
    <property type="entry name" value="RVT_2"/>
</dbReference>
<reference evidence="2 3" key="1">
    <citation type="submission" date="2015-04" db="EMBL/GenBank/DDBJ databases">
        <title>Lasius niger genome sequencing.</title>
        <authorList>
            <person name="Konorov E.A."/>
            <person name="Nikitin M.A."/>
            <person name="Kirill M.V."/>
            <person name="Chang P."/>
        </authorList>
    </citation>
    <scope>NUCLEOTIDE SEQUENCE [LARGE SCALE GENOMIC DNA]</scope>
    <source>
        <tissue evidence="2">Whole</tissue>
    </source>
</reference>
<dbReference type="PANTHER" id="PTHR11439:SF483">
    <property type="entry name" value="PEPTIDE SYNTHASE GLIP-LIKE, PUTATIVE (AFU_ORTHOLOGUE AFUA_3G12920)-RELATED"/>
    <property type="match status" value="1"/>
</dbReference>
<dbReference type="EMBL" id="LBMM01008392">
    <property type="protein sequence ID" value="KMQ88922.1"/>
    <property type="molecule type" value="Genomic_DNA"/>
</dbReference>
<evidence type="ECO:0000313" key="2">
    <source>
        <dbReference type="EMBL" id="KMQ88922.1"/>
    </source>
</evidence>
<sequence length="430" mass="49787">MAIAVELGLEIHQLDFVSAYLNGDIEEEVFMEIPNEFYEILDKDELQKFSGDKVCLIKKALYGLKQSGRQWYKKLDERLKQLEFKPLHSDSCVYVYKKEKDIIIVAIYVDDLMIASNNPKKLHQLKVELSKSFEIKDLVLLNFCLGIEFKQDTEKHKIIMSQSKYVKDVLKRFNMEDCKPVTTPMNSNEKLSKEMCPKTEEEKREIEKLPYQNLSSLMYLAVSTRPNIIHAVSVLSQYNSNFGTQHWVAAKRVLRYLKNTENLGLIFKKSGENLVGYADADWGANIDDRRSYTGYVFSFANAAVSWEFRKQRTIAISSTEAEYMALSESTKEAIHLRRFLSEILGQQQTMTIYNDNQGAGQLCKNPIFHNRTKHVDICHHFVRESIENGDIEVEYLPTDEMPADVLTKGLSAPKYYKCIMSLEMDRIQIK</sequence>
<gene>
    <name evidence="2" type="ORF">RF55_11515</name>
</gene>
<evidence type="ECO:0000313" key="3">
    <source>
        <dbReference type="Proteomes" id="UP000036403"/>
    </source>
</evidence>
<dbReference type="GO" id="GO:0071897">
    <property type="term" value="P:DNA biosynthetic process"/>
    <property type="evidence" value="ECO:0007669"/>
    <property type="project" value="UniProtKB-ARBA"/>
</dbReference>
<accession>A0A0J7KF80</accession>
<dbReference type="PANTHER" id="PTHR11439">
    <property type="entry name" value="GAG-POL-RELATED RETROTRANSPOSON"/>
    <property type="match status" value="1"/>
</dbReference>
<dbReference type="Proteomes" id="UP000036403">
    <property type="component" value="Unassembled WGS sequence"/>
</dbReference>
<comment type="caution">
    <text evidence="2">The sequence shown here is derived from an EMBL/GenBank/DDBJ whole genome shotgun (WGS) entry which is preliminary data.</text>
</comment>
<feature type="domain" description="Reverse transcriptase Ty1/copia-type" evidence="1">
    <location>
        <begin position="1"/>
        <end position="186"/>
    </location>
</feature>
<evidence type="ECO:0000259" key="1">
    <source>
        <dbReference type="Pfam" id="PF07727"/>
    </source>
</evidence>
<organism evidence="2 3">
    <name type="scientific">Lasius niger</name>
    <name type="common">Black garden ant</name>
    <dbReference type="NCBI Taxonomy" id="67767"/>
    <lineage>
        <taxon>Eukaryota</taxon>
        <taxon>Metazoa</taxon>
        <taxon>Ecdysozoa</taxon>
        <taxon>Arthropoda</taxon>
        <taxon>Hexapoda</taxon>
        <taxon>Insecta</taxon>
        <taxon>Pterygota</taxon>
        <taxon>Neoptera</taxon>
        <taxon>Endopterygota</taxon>
        <taxon>Hymenoptera</taxon>
        <taxon>Apocrita</taxon>
        <taxon>Aculeata</taxon>
        <taxon>Formicoidea</taxon>
        <taxon>Formicidae</taxon>
        <taxon>Formicinae</taxon>
        <taxon>Lasius</taxon>
        <taxon>Lasius</taxon>
    </lineage>
</organism>
<dbReference type="AlphaFoldDB" id="A0A0J7KF80"/>
<proteinExistence type="predicted"/>
<dbReference type="InterPro" id="IPR043502">
    <property type="entry name" value="DNA/RNA_pol_sf"/>
</dbReference>
<dbReference type="SUPFAM" id="SSF56672">
    <property type="entry name" value="DNA/RNA polymerases"/>
    <property type="match status" value="1"/>
</dbReference>
<protein>
    <submittedName>
        <fullName evidence="2">Gag-pol polyprotein</fullName>
    </submittedName>
</protein>
<dbReference type="PaxDb" id="67767-A0A0J7KF80"/>
<dbReference type="OrthoDB" id="7696475at2759"/>